<feature type="compositionally biased region" description="Low complexity" evidence="1">
    <location>
        <begin position="175"/>
        <end position="187"/>
    </location>
</feature>
<keyword evidence="2" id="KW-0732">Signal</keyword>
<proteinExistence type="predicted"/>
<evidence type="ECO:0000256" key="2">
    <source>
        <dbReference type="SAM" id="SignalP"/>
    </source>
</evidence>
<dbReference type="AlphaFoldDB" id="A0AAD9RKI3"/>
<protein>
    <submittedName>
        <fullName evidence="3">Uncharacterized protein</fullName>
    </submittedName>
</protein>
<feature type="chain" id="PRO_5042032901" evidence="2">
    <location>
        <begin position="26"/>
        <end position="545"/>
    </location>
</feature>
<feature type="signal peptide" evidence="2">
    <location>
        <begin position="1"/>
        <end position="25"/>
    </location>
</feature>
<accession>A0AAD9RKI3</accession>
<feature type="region of interest" description="Disordered" evidence="1">
    <location>
        <begin position="139"/>
        <end position="202"/>
    </location>
</feature>
<dbReference type="Proteomes" id="UP001258017">
    <property type="component" value="Unassembled WGS sequence"/>
</dbReference>
<evidence type="ECO:0000313" key="3">
    <source>
        <dbReference type="EMBL" id="KAK2581459.1"/>
    </source>
</evidence>
<feature type="region of interest" description="Disordered" evidence="1">
    <location>
        <begin position="96"/>
        <end position="123"/>
    </location>
</feature>
<organism evidence="3 4">
    <name type="scientific">Odynerus spinipes</name>
    <dbReference type="NCBI Taxonomy" id="1348599"/>
    <lineage>
        <taxon>Eukaryota</taxon>
        <taxon>Metazoa</taxon>
        <taxon>Ecdysozoa</taxon>
        <taxon>Arthropoda</taxon>
        <taxon>Hexapoda</taxon>
        <taxon>Insecta</taxon>
        <taxon>Pterygota</taxon>
        <taxon>Neoptera</taxon>
        <taxon>Endopterygota</taxon>
        <taxon>Hymenoptera</taxon>
        <taxon>Apocrita</taxon>
        <taxon>Aculeata</taxon>
        <taxon>Vespoidea</taxon>
        <taxon>Vespidae</taxon>
        <taxon>Eumeninae</taxon>
        <taxon>Odynerus</taxon>
    </lineage>
</organism>
<evidence type="ECO:0000313" key="4">
    <source>
        <dbReference type="Proteomes" id="UP001258017"/>
    </source>
</evidence>
<name>A0AAD9RKI3_9HYME</name>
<dbReference type="EMBL" id="JAIFRP010000039">
    <property type="protein sequence ID" value="KAK2581459.1"/>
    <property type="molecule type" value="Genomic_DNA"/>
</dbReference>
<sequence length="545" mass="60007">MSRQSVILSLLSCFLVFLTFSRVTAKVVPPSPWASYASKSVYSRSLGPPPMSGFGTINLPYMPKSPFFPKFVDPKAMISKKTDILSNLFGSLGATPDGDSSQPIPGTLLQYPSMDGQSDTTGTKMDDIAQLYAMSKLKSVSPSMEGKRSATLLADNPEPPSKDTKPGDKDETKGPNSSSSDSSSNPDESQATDKETNPSSVKEYLPGMFGPFAIDPSMFIEKKYSFLDTLFKNIATSTTPAPAVTEETPKSTIVSPEFWIPSSMIPSPMEYNEKVSTFLDKLFDTLKANITASTGGAESFDESSIAGTRVARSVEDTSSIIAAKDAIVETILSQLGGLKDDMISVLNDTIAYHNSMSPPTLPKKPFLPSMWMKPTVDPMLPFQQKMAFLSQLFDTLINLQKNISASIQEAIKSKLGEELESQSFDSIAVPLIRTEEGAAKKVARATPSATSFWVAYPDAHAVAKRHAVSNLQDSIRDENDVNYQQDKSDISQSVNVMRKYDKGDNDVNYDTDGQKEKVEKLKKYINRMEYLMNEPKEYRHHHRHY</sequence>
<gene>
    <name evidence="3" type="ORF">KPH14_005129</name>
</gene>
<evidence type="ECO:0000256" key="1">
    <source>
        <dbReference type="SAM" id="MobiDB-lite"/>
    </source>
</evidence>
<comment type="caution">
    <text evidence="3">The sequence shown here is derived from an EMBL/GenBank/DDBJ whole genome shotgun (WGS) entry which is preliminary data.</text>
</comment>
<reference evidence="3" key="2">
    <citation type="journal article" date="2023" name="Commun. Biol.">
        <title>Intrasexual cuticular hydrocarbon dimorphism in a wasp sheds light on hydrocarbon biosynthesis genes in Hymenoptera.</title>
        <authorList>
            <person name="Moris V.C."/>
            <person name="Podsiadlowski L."/>
            <person name="Martin S."/>
            <person name="Oeyen J.P."/>
            <person name="Donath A."/>
            <person name="Petersen M."/>
            <person name="Wilbrandt J."/>
            <person name="Misof B."/>
            <person name="Liedtke D."/>
            <person name="Thamm M."/>
            <person name="Scheiner R."/>
            <person name="Schmitt T."/>
            <person name="Niehuis O."/>
        </authorList>
    </citation>
    <scope>NUCLEOTIDE SEQUENCE</scope>
    <source>
        <strain evidence="3">GBR_01_08_01A</strain>
    </source>
</reference>
<feature type="compositionally biased region" description="Basic and acidic residues" evidence="1">
    <location>
        <begin position="160"/>
        <end position="173"/>
    </location>
</feature>
<reference evidence="3" key="1">
    <citation type="submission" date="2021-08" db="EMBL/GenBank/DDBJ databases">
        <authorList>
            <person name="Misof B."/>
            <person name="Oliver O."/>
            <person name="Podsiadlowski L."/>
            <person name="Donath A."/>
            <person name="Peters R."/>
            <person name="Mayer C."/>
            <person name="Rust J."/>
            <person name="Gunkel S."/>
            <person name="Lesny P."/>
            <person name="Martin S."/>
            <person name="Oeyen J.P."/>
            <person name="Petersen M."/>
            <person name="Panagiotis P."/>
            <person name="Wilbrandt J."/>
            <person name="Tanja T."/>
        </authorList>
    </citation>
    <scope>NUCLEOTIDE SEQUENCE</scope>
    <source>
        <strain evidence="3">GBR_01_08_01A</strain>
        <tissue evidence="3">Thorax + abdomen</tissue>
    </source>
</reference>
<keyword evidence="4" id="KW-1185">Reference proteome</keyword>